<dbReference type="STRING" id="1884261.A0A5C3QUE7"/>
<dbReference type="PROSITE" id="PS50142">
    <property type="entry name" value="RNASE_3_2"/>
    <property type="match status" value="2"/>
</dbReference>
<evidence type="ECO:0000256" key="5">
    <source>
        <dbReference type="ARBA" id="ARBA00022840"/>
    </source>
</evidence>
<dbReference type="GO" id="GO:0030422">
    <property type="term" value="P:siRNA processing"/>
    <property type="evidence" value="ECO:0007669"/>
    <property type="project" value="TreeGrafter"/>
</dbReference>
<dbReference type="SUPFAM" id="SSF52540">
    <property type="entry name" value="P-loop containing nucleoside triphosphate hydrolases"/>
    <property type="match status" value="1"/>
</dbReference>
<evidence type="ECO:0000256" key="3">
    <source>
        <dbReference type="ARBA" id="ARBA00022801"/>
    </source>
</evidence>
<dbReference type="Gene3D" id="3.30.160.380">
    <property type="entry name" value="Dicer dimerisation domain"/>
    <property type="match status" value="1"/>
</dbReference>
<keyword evidence="4" id="KW-0347">Helicase</keyword>
<dbReference type="InterPro" id="IPR027417">
    <property type="entry name" value="P-loop_NTPase"/>
</dbReference>
<dbReference type="PROSITE" id="PS00517">
    <property type="entry name" value="RNASE_3_1"/>
    <property type="match status" value="1"/>
</dbReference>
<feature type="compositionally biased region" description="Basic and acidic residues" evidence="6">
    <location>
        <begin position="16"/>
        <end position="25"/>
    </location>
</feature>
<evidence type="ECO:0000313" key="8">
    <source>
        <dbReference type="EMBL" id="TFL05686.1"/>
    </source>
</evidence>
<dbReference type="GO" id="GO:0005737">
    <property type="term" value="C:cytoplasm"/>
    <property type="evidence" value="ECO:0007669"/>
    <property type="project" value="TreeGrafter"/>
</dbReference>
<proteinExistence type="predicted"/>
<dbReference type="PANTHER" id="PTHR14950:SF37">
    <property type="entry name" value="ENDORIBONUCLEASE DICER"/>
    <property type="match status" value="1"/>
</dbReference>
<dbReference type="Proteomes" id="UP000305067">
    <property type="component" value="Unassembled WGS sequence"/>
</dbReference>
<dbReference type="InterPro" id="IPR038248">
    <property type="entry name" value="Dicer_dimer_sf"/>
</dbReference>
<feature type="domain" description="RNase III" evidence="7">
    <location>
        <begin position="747"/>
        <end position="911"/>
    </location>
</feature>
<evidence type="ECO:0000313" key="9">
    <source>
        <dbReference type="Proteomes" id="UP000305067"/>
    </source>
</evidence>
<dbReference type="InterPro" id="IPR036389">
    <property type="entry name" value="RNase_III_sf"/>
</dbReference>
<dbReference type="GO" id="GO:0005524">
    <property type="term" value="F:ATP binding"/>
    <property type="evidence" value="ECO:0007669"/>
    <property type="project" value="UniProtKB-KW"/>
</dbReference>
<dbReference type="Pfam" id="PF00636">
    <property type="entry name" value="Ribonuclease_3"/>
    <property type="match status" value="2"/>
</dbReference>
<organism evidence="8 9">
    <name type="scientific">Pterulicium gracile</name>
    <dbReference type="NCBI Taxonomy" id="1884261"/>
    <lineage>
        <taxon>Eukaryota</taxon>
        <taxon>Fungi</taxon>
        <taxon>Dikarya</taxon>
        <taxon>Basidiomycota</taxon>
        <taxon>Agaricomycotina</taxon>
        <taxon>Agaricomycetes</taxon>
        <taxon>Agaricomycetidae</taxon>
        <taxon>Agaricales</taxon>
        <taxon>Pleurotineae</taxon>
        <taxon>Pterulaceae</taxon>
        <taxon>Pterulicium</taxon>
    </lineage>
</organism>
<dbReference type="Gene3D" id="1.10.1520.10">
    <property type="entry name" value="Ribonuclease III domain"/>
    <property type="match status" value="2"/>
</dbReference>
<dbReference type="Gene3D" id="3.40.50.300">
    <property type="entry name" value="P-loop containing nucleotide triphosphate hydrolases"/>
    <property type="match status" value="1"/>
</dbReference>
<dbReference type="GO" id="GO:0004525">
    <property type="term" value="F:ribonuclease III activity"/>
    <property type="evidence" value="ECO:0007669"/>
    <property type="project" value="InterPro"/>
</dbReference>
<dbReference type="SMART" id="SM00535">
    <property type="entry name" value="RIBOc"/>
    <property type="match status" value="2"/>
</dbReference>
<keyword evidence="9" id="KW-1185">Reference proteome</keyword>
<evidence type="ECO:0000256" key="2">
    <source>
        <dbReference type="ARBA" id="ARBA00022741"/>
    </source>
</evidence>
<dbReference type="SUPFAM" id="SSF69065">
    <property type="entry name" value="RNase III domain-like"/>
    <property type="match status" value="2"/>
</dbReference>
<dbReference type="OrthoDB" id="416741at2759"/>
<feature type="compositionally biased region" description="Polar residues" evidence="6">
    <location>
        <begin position="1"/>
        <end position="10"/>
    </location>
</feature>
<keyword evidence="1" id="KW-0677">Repeat</keyword>
<feature type="region of interest" description="Disordered" evidence="6">
    <location>
        <begin position="852"/>
        <end position="883"/>
    </location>
</feature>
<dbReference type="GO" id="GO:0004386">
    <property type="term" value="F:helicase activity"/>
    <property type="evidence" value="ECO:0007669"/>
    <property type="project" value="UniProtKB-KW"/>
</dbReference>
<dbReference type="GO" id="GO:0005634">
    <property type="term" value="C:nucleus"/>
    <property type="evidence" value="ECO:0007669"/>
    <property type="project" value="TreeGrafter"/>
</dbReference>
<dbReference type="EMBL" id="ML178816">
    <property type="protein sequence ID" value="TFL05686.1"/>
    <property type="molecule type" value="Genomic_DNA"/>
</dbReference>
<reference evidence="8 9" key="1">
    <citation type="journal article" date="2019" name="Nat. Ecol. Evol.">
        <title>Megaphylogeny resolves global patterns of mushroom evolution.</title>
        <authorList>
            <person name="Varga T."/>
            <person name="Krizsan K."/>
            <person name="Foldi C."/>
            <person name="Dima B."/>
            <person name="Sanchez-Garcia M."/>
            <person name="Sanchez-Ramirez S."/>
            <person name="Szollosi G.J."/>
            <person name="Szarkandi J.G."/>
            <person name="Papp V."/>
            <person name="Albert L."/>
            <person name="Andreopoulos W."/>
            <person name="Angelini C."/>
            <person name="Antonin V."/>
            <person name="Barry K.W."/>
            <person name="Bougher N.L."/>
            <person name="Buchanan P."/>
            <person name="Buyck B."/>
            <person name="Bense V."/>
            <person name="Catcheside P."/>
            <person name="Chovatia M."/>
            <person name="Cooper J."/>
            <person name="Damon W."/>
            <person name="Desjardin D."/>
            <person name="Finy P."/>
            <person name="Geml J."/>
            <person name="Haridas S."/>
            <person name="Hughes K."/>
            <person name="Justo A."/>
            <person name="Karasinski D."/>
            <person name="Kautmanova I."/>
            <person name="Kiss B."/>
            <person name="Kocsube S."/>
            <person name="Kotiranta H."/>
            <person name="LaButti K.M."/>
            <person name="Lechner B.E."/>
            <person name="Liimatainen K."/>
            <person name="Lipzen A."/>
            <person name="Lukacs Z."/>
            <person name="Mihaltcheva S."/>
            <person name="Morgado L.N."/>
            <person name="Niskanen T."/>
            <person name="Noordeloos M.E."/>
            <person name="Ohm R.A."/>
            <person name="Ortiz-Santana B."/>
            <person name="Ovrebo C."/>
            <person name="Racz N."/>
            <person name="Riley R."/>
            <person name="Savchenko A."/>
            <person name="Shiryaev A."/>
            <person name="Soop K."/>
            <person name="Spirin V."/>
            <person name="Szebenyi C."/>
            <person name="Tomsovsky M."/>
            <person name="Tulloss R.E."/>
            <person name="Uehling J."/>
            <person name="Grigoriev I.V."/>
            <person name="Vagvolgyi C."/>
            <person name="Papp T."/>
            <person name="Martin F.M."/>
            <person name="Miettinen O."/>
            <person name="Hibbett D.S."/>
            <person name="Nagy L.G."/>
        </authorList>
    </citation>
    <scope>NUCLEOTIDE SEQUENCE [LARGE SCALE GENOMIC DNA]</scope>
    <source>
        <strain evidence="8 9">CBS 309.79</strain>
    </source>
</reference>
<dbReference type="InterPro" id="IPR000999">
    <property type="entry name" value="RNase_III_dom"/>
</dbReference>
<dbReference type="AlphaFoldDB" id="A0A5C3QUE7"/>
<name>A0A5C3QUE7_9AGAR</name>
<dbReference type="CDD" id="cd00593">
    <property type="entry name" value="RIBOc"/>
    <property type="match status" value="2"/>
</dbReference>
<evidence type="ECO:0000256" key="6">
    <source>
        <dbReference type="SAM" id="MobiDB-lite"/>
    </source>
</evidence>
<feature type="region of interest" description="Disordered" evidence="6">
    <location>
        <begin position="1"/>
        <end position="36"/>
    </location>
</feature>
<keyword evidence="3" id="KW-0378">Hydrolase</keyword>
<sequence>MSSSHQTPQTLKRRRSLDAPQERPTRTHKRIKETASPNVLYDPSQQEAVLRFERHHVSRPTQLVASLRISQHLSPELERCLEEVRYAQTQLGDFGADLTLQELTRRGTLKETAIGISGSQTITHHDYKLPASWTRVESKVFSPKLLRLVQALKSSDGTASRFQGIIYVNRRSFAPMLACTLSKLSEHLNSIRPCYLLGSNSPSGILADIETLHKLRIGTFNLIVAARSAEDLDLPDVPLLIHYDPPPTILSYAYCRTQTQALNGHMIFMLEDGCNLAYKDVNQSALLSEEACSWIESARGASTSQSFSPRELCNFSPAMSLVDTSDDEQRPLRIQDPATGLTITPLCSTLAIHRYALYLHGQKASELCSISFQEQSTHEGIAVLCTINLPGSPIPNTVGPPSPSHGHARRSATYEACLQLFQAGHLESWVFPALNPLEVGPHIRSEPGTNDVDSTRGPARKYPRKHPLFWTEVLPIHEATTVYPTLISPSSDCSPSYPPVLLLTTRPLPNDLGPSARMYGSSVPSDVHLITATPFTFTAEELEKLHQFTRRVYHAVLRKALPLPFKEVMYLLAPLDQAAEELCVDATAEMQGLISWDVVEEAAKGWAVPFYKEGEQLSQSMVEDAVLADSWTEFTRRYHDLKIRSDLTPRSAPAHGEFGPEHASYLAFCEKQRKDFTGLKDPDQPLIEVTDLPQYPNSLCPLQKPVAPTTRCFIPELCARFTIPAGTFRTLNLVPAVTYHIDQLFLVKELNAKYFGRVISDELLLQAITSPTALRGYDYERLEWLGDAFLKYFSSCFLFSTHPKSAEGQLHTARGALISNNTLFLAANRMKIPQFIQSAAFVLRTWKPVLSSTSQGQGSFKPPVNRQPEAPNTSKRSKKRRAKDPNTIVLGDNVVANVVEAIIGAAFLTGGRDVALTVTKALDLPFPNVYRWADVTPVVPAFVPAPVQARQRDAIVELTRCGSFEDGSPWLAFALSRGSNHESHLAHERLEFIGDAILDFLVVCYLYDKYPSMSTGGLTLLKGASVSNTALAAISASIGLHTHARFEDPRTHQKVSAYVAQVTAHKTKAAAEGHVIGQYWIGLEPPKALADILEALIGAIYLSDASDLHGVQRFFDRVLRPFYDEHVTLHTLSDHPHSALTQVMQSYPCREFKVDSSSSSTDANSLGSHRCSVIVHDVVLARAEGASAALASRWACSFALDALEGDPTFLARTCDCRQGASANSGQEAKSRKAGGS</sequence>
<gene>
    <name evidence="8" type="ORF">BDV98DRAFT_522892</name>
</gene>
<keyword evidence="2" id="KW-0547">Nucleotide-binding</keyword>
<feature type="domain" description="RNase III" evidence="7">
    <location>
        <begin position="974"/>
        <end position="1105"/>
    </location>
</feature>
<keyword evidence="5" id="KW-0067">ATP-binding</keyword>
<evidence type="ECO:0000259" key="7">
    <source>
        <dbReference type="PROSITE" id="PS50142"/>
    </source>
</evidence>
<dbReference type="InterPro" id="IPR005034">
    <property type="entry name" value="Dicer_dimerisation"/>
</dbReference>
<protein>
    <recommendedName>
        <fullName evidence="7">RNase III domain-containing protein</fullName>
    </recommendedName>
</protein>
<dbReference type="Pfam" id="PF03368">
    <property type="entry name" value="Dicer_dimer"/>
    <property type="match status" value="1"/>
</dbReference>
<evidence type="ECO:0000256" key="1">
    <source>
        <dbReference type="ARBA" id="ARBA00022737"/>
    </source>
</evidence>
<dbReference type="GO" id="GO:0003723">
    <property type="term" value="F:RNA binding"/>
    <property type="evidence" value="ECO:0007669"/>
    <property type="project" value="TreeGrafter"/>
</dbReference>
<dbReference type="PANTHER" id="PTHR14950">
    <property type="entry name" value="DICER-RELATED"/>
    <property type="match status" value="1"/>
</dbReference>
<accession>A0A5C3QUE7</accession>
<evidence type="ECO:0000256" key="4">
    <source>
        <dbReference type="ARBA" id="ARBA00022806"/>
    </source>
</evidence>